<dbReference type="GeneID" id="24256824"/>
<dbReference type="RefSeq" id="WP_038583880.1">
    <property type="nucleotide sequence ID" value="NZ_HG938353.1"/>
</dbReference>
<dbReference type="OrthoDB" id="8372211at2"/>
<gene>
    <name evidence="1" type="ORF">RG540_CH02970</name>
</gene>
<accession>A0A068SLB3</accession>
<dbReference type="KEGG" id="ngg:RG540_CH02970"/>
<evidence type="ECO:0000313" key="1">
    <source>
        <dbReference type="EMBL" id="CDN46491.1"/>
    </source>
</evidence>
<dbReference type="Proteomes" id="UP000028181">
    <property type="component" value="Chromosome I"/>
</dbReference>
<dbReference type="eggNOG" id="ENOG503110D">
    <property type="taxonomic scope" value="Bacteria"/>
</dbReference>
<reference evidence="2" key="1">
    <citation type="journal article" date="2014" name="BMC Genomics">
        <title>Genome sequencing of two Neorhizobium galegae strains reveals a noeT gene responsible for the unusual acetylation of the nodulation factors.</title>
        <authorList>
            <person name="Osterman J."/>
            <person name="Marsh J."/>
            <person name="Laine P.K."/>
            <person name="Zeng Z."/>
            <person name="Alatalo E."/>
            <person name="Sullivan J.T."/>
            <person name="Young J.P."/>
            <person name="Thomas-Oates J."/>
            <person name="Paulin L."/>
            <person name="Lindstrom K."/>
        </authorList>
    </citation>
    <scope>NUCLEOTIDE SEQUENCE [LARGE SCALE GENOMIC DNA]</scope>
    <source>
        <strain evidence="2">HAMBI 540</strain>
    </source>
</reference>
<dbReference type="AlphaFoldDB" id="A0A068SLB3"/>
<dbReference type="HOGENOM" id="CLU_2524122_0_0_5"/>
<organism evidence="1 2">
    <name type="scientific">Neorhizobium galegae bv. orientalis str. HAMBI 540</name>
    <dbReference type="NCBI Taxonomy" id="1028800"/>
    <lineage>
        <taxon>Bacteria</taxon>
        <taxon>Pseudomonadati</taxon>
        <taxon>Pseudomonadota</taxon>
        <taxon>Alphaproteobacteria</taxon>
        <taxon>Hyphomicrobiales</taxon>
        <taxon>Rhizobiaceae</taxon>
        <taxon>Rhizobium/Agrobacterium group</taxon>
        <taxon>Neorhizobium</taxon>
    </lineage>
</organism>
<name>A0A068SLB3_NEOGA</name>
<sequence>MSSEFSQTTSRNLVRVSGPGYRENIELHQFSERAQPSGMLVGGRGDTAGAAMMLARFGDHPEKSFGAAISASLSKHRDSTIPQL</sequence>
<protein>
    <submittedName>
        <fullName evidence="1">Uncharacterized protein</fullName>
    </submittedName>
</protein>
<dbReference type="EMBL" id="HG938353">
    <property type="protein sequence ID" value="CDN46491.1"/>
    <property type="molecule type" value="Genomic_DNA"/>
</dbReference>
<keyword evidence="2" id="KW-1185">Reference proteome</keyword>
<evidence type="ECO:0000313" key="2">
    <source>
        <dbReference type="Proteomes" id="UP000028181"/>
    </source>
</evidence>
<proteinExistence type="predicted"/>